<evidence type="ECO:0000313" key="2">
    <source>
        <dbReference type="Proteomes" id="UP001500767"/>
    </source>
</evidence>
<name>A0ABP6Y5C7_9ACTN</name>
<dbReference type="SUPFAM" id="SSF55781">
    <property type="entry name" value="GAF domain-like"/>
    <property type="match status" value="1"/>
</dbReference>
<dbReference type="Gene3D" id="3.30.450.40">
    <property type="match status" value="1"/>
</dbReference>
<gene>
    <name evidence="1" type="ORF">GCM10022197_38810</name>
</gene>
<dbReference type="InterPro" id="IPR029016">
    <property type="entry name" value="GAF-like_dom_sf"/>
</dbReference>
<keyword evidence="2" id="KW-1185">Reference proteome</keyword>
<proteinExistence type="predicted"/>
<reference evidence="2" key="1">
    <citation type="journal article" date="2019" name="Int. J. Syst. Evol. Microbiol.">
        <title>The Global Catalogue of Microorganisms (GCM) 10K type strain sequencing project: providing services to taxonomists for standard genome sequencing and annotation.</title>
        <authorList>
            <consortium name="The Broad Institute Genomics Platform"/>
            <consortium name="The Broad Institute Genome Sequencing Center for Infectious Disease"/>
            <person name="Wu L."/>
            <person name="Ma J."/>
        </authorList>
    </citation>
    <scope>NUCLEOTIDE SEQUENCE [LARGE SCALE GENOMIC DNA]</scope>
    <source>
        <strain evidence="2">JCM 16540</strain>
    </source>
</reference>
<sequence>MRLKKDYLGAVSERVLSSRSVDVNPSLMCEACVDVLPVDGAGISLVQKSLRVPLGWSSPAVGVAERAQTTVGTGPCLSAAEAGSALAAGERVIADRWPVYWGELQRLTSFRSVASIPLSVGDDAPFGALDLYADEAGLTPTLALPDLTASVAEPIAVMLSGAFARLYDEEVGVPDWLTEDPAVGRVAVWTAVGMVVGSSEQDDLDALATLRGWAYSHGLSLDEVADRLVERDLPVEAVLGDS</sequence>
<evidence type="ECO:0000313" key="1">
    <source>
        <dbReference type="EMBL" id="GAA3577740.1"/>
    </source>
</evidence>
<dbReference type="Proteomes" id="UP001500767">
    <property type="component" value="Unassembled WGS sequence"/>
</dbReference>
<protein>
    <submittedName>
        <fullName evidence="1">GAF domain-containing protein</fullName>
    </submittedName>
</protein>
<comment type="caution">
    <text evidence="1">The sequence shown here is derived from an EMBL/GenBank/DDBJ whole genome shotgun (WGS) entry which is preliminary data.</text>
</comment>
<dbReference type="RefSeq" id="WP_204911267.1">
    <property type="nucleotide sequence ID" value="NZ_BAAAYR010000005.1"/>
</dbReference>
<dbReference type="EMBL" id="BAAAYR010000005">
    <property type="protein sequence ID" value="GAA3577740.1"/>
    <property type="molecule type" value="Genomic_DNA"/>
</dbReference>
<accession>A0ABP6Y5C7</accession>
<organism evidence="1 2">
    <name type="scientific">Microlunatus spumicola</name>
    <dbReference type="NCBI Taxonomy" id="81499"/>
    <lineage>
        <taxon>Bacteria</taxon>
        <taxon>Bacillati</taxon>
        <taxon>Actinomycetota</taxon>
        <taxon>Actinomycetes</taxon>
        <taxon>Propionibacteriales</taxon>
        <taxon>Propionibacteriaceae</taxon>
        <taxon>Microlunatus</taxon>
    </lineage>
</organism>